<dbReference type="Gene3D" id="1.10.3730.20">
    <property type="match status" value="2"/>
</dbReference>
<sequence>MKNKLHGYLFTLSAVTIFAAQDGLSKYLGTHYPPVLVAMIRYWAFAVFVLFLAARAGGIRHAASTKRPFLQIFRGVMLVAQIVVMIYAFAHAGMAMSQSILQGTPLIITLLSVPLLGEKVGWRRLTAIIVGLCGVLLIINPVSADFGPTLLVPVLGVLMFALYGIATRAVSRVDRSMTSFFYTGIAGAAAITLIGPFYMTPIALHDWGWMGALCISGMVSHYLLIRAYDILEASEVQPLTYFQLVIGSFIAVTVFNERLSWNMIAGAIIVVGAGLFTVLREHHLATKKARAEAATAAE</sequence>
<evidence type="ECO:0000313" key="4">
    <source>
        <dbReference type="Proteomes" id="UP000584824"/>
    </source>
</evidence>
<feature type="transmembrane region" description="Helical" evidence="1">
    <location>
        <begin position="207"/>
        <end position="224"/>
    </location>
</feature>
<feature type="transmembrane region" description="Helical" evidence="1">
    <location>
        <begin position="236"/>
        <end position="255"/>
    </location>
</feature>
<protein>
    <submittedName>
        <fullName evidence="3">Drug/metabolite transporter (DMT)-like permease</fullName>
    </submittedName>
</protein>
<dbReference type="EMBL" id="JACIDU010000008">
    <property type="protein sequence ID" value="MBB4103763.1"/>
    <property type="molecule type" value="Genomic_DNA"/>
</dbReference>
<accession>A0A7W6P1N4</accession>
<dbReference type="InterPro" id="IPR000620">
    <property type="entry name" value="EamA_dom"/>
</dbReference>
<feature type="transmembrane region" description="Helical" evidence="1">
    <location>
        <begin position="179"/>
        <end position="201"/>
    </location>
</feature>
<feature type="transmembrane region" description="Helical" evidence="1">
    <location>
        <begin position="150"/>
        <end position="167"/>
    </location>
</feature>
<feature type="transmembrane region" description="Helical" evidence="1">
    <location>
        <begin position="261"/>
        <end position="279"/>
    </location>
</feature>
<feature type="domain" description="EamA" evidence="2">
    <location>
        <begin position="152"/>
        <end position="277"/>
    </location>
</feature>
<dbReference type="GO" id="GO:0016020">
    <property type="term" value="C:membrane"/>
    <property type="evidence" value="ECO:0007669"/>
    <property type="project" value="InterPro"/>
</dbReference>
<dbReference type="Pfam" id="PF00892">
    <property type="entry name" value="EamA"/>
    <property type="match status" value="2"/>
</dbReference>
<feature type="transmembrane region" description="Helical" evidence="1">
    <location>
        <begin position="75"/>
        <end position="94"/>
    </location>
</feature>
<dbReference type="InterPro" id="IPR037185">
    <property type="entry name" value="EmrE-like"/>
</dbReference>
<feature type="domain" description="EamA" evidence="2">
    <location>
        <begin position="7"/>
        <end position="139"/>
    </location>
</feature>
<evidence type="ECO:0000313" key="3">
    <source>
        <dbReference type="EMBL" id="MBB4103763.1"/>
    </source>
</evidence>
<proteinExistence type="predicted"/>
<dbReference type="RefSeq" id="WP_183792590.1">
    <property type="nucleotide sequence ID" value="NZ_JACIDU010000008.1"/>
</dbReference>
<organism evidence="3 4">
    <name type="scientific">Allorhizobium borbori</name>
    <dbReference type="NCBI Taxonomy" id="485907"/>
    <lineage>
        <taxon>Bacteria</taxon>
        <taxon>Pseudomonadati</taxon>
        <taxon>Pseudomonadota</taxon>
        <taxon>Alphaproteobacteria</taxon>
        <taxon>Hyphomicrobiales</taxon>
        <taxon>Rhizobiaceae</taxon>
        <taxon>Rhizobium/Agrobacterium group</taxon>
        <taxon>Allorhizobium</taxon>
    </lineage>
</organism>
<gene>
    <name evidence="3" type="ORF">GGQ66_002331</name>
</gene>
<evidence type="ECO:0000256" key="1">
    <source>
        <dbReference type="SAM" id="Phobius"/>
    </source>
</evidence>
<keyword evidence="4" id="KW-1185">Reference proteome</keyword>
<name>A0A7W6P1N4_9HYPH</name>
<dbReference type="PANTHER" id="PTHR22911">
    <property type="entry name" value="ACYL-MALONYL CONDENSING ENZYME-RELATED"/>
    <property type="match status" value="1"/>
</dbReference>
<dbReference type="PANTHER" id="PTHR22911:SF103">
    <property type="entry name" value="BLR2811 PROTEIN"/>
    <property type="match status" value="1"/>
</dbReference>
<feature type="transmembrane region" description="Helical" evidence="1">
    <location>
        <begin position="100"/>
        <end position="117"/>
    </location>
</feature>
<reference evidence="3 4" key="1">
    <citation type="submission" date="2020-08" db="EMBL/GenBank/DDBJ databases">
        <title>Genomic Encyclopedia of Type Strains, Phase IV (KMG-IV): sequencing the most valuable type-strain genomes for metagenomic binning, comparative biology and taxonomic classification.</title>
        <authorList>
            <person name="Goeker M."/>
        </authorList>
    </citation>
    <scope>NUCLEOTIDE SEQUENCE [LARGE SCALE GENOMIC DNA]</scope>
    <source>
        <strain evidence="3 4">DSM 26385</strain>
    </source>
</reference>
<keyword evidence="1" id="KW-0472">Membrane</keyword>
<feature type="transmembrane region" description="Helical" evidence="1">
    <location>
        <begin position="124"/>
        <end position="144"/>
    </location>
</feature>
<evidence type="ECO:0000259" key="2">
    <source>
        <dbReference type="Pfam" id="PF00892"/>
    </source>
</evidence>
<keyword evidence="1" id="KW-0812">Transmembrane</keyword>
<feature type="transmembrane region" description="Helical" evidence="1">
    <location>
        <begin position="35"/>
        <end position="54"/>
    </location>
</feature>
<dbReference type="SUPFAM" id="SSF103481">
    <property type="entry name" value="Multidrug resistance efflux transporter EmrE"/>
    <property type="match status" value="2"/>
</dbReference>
<keyword evidence="1" id="KW-1133">Transmembrane helix</keyword>
<comment type="caution">
    <text evidence="3">The sequence shown here is derived from an EMBL/GenBank/DDBJ whole genome shotgun (WGS) entry which is preliminary data.</text>
</comment>
<dbReference type="AlphaFoldDB" id="A0A7W6P1N4"/>
<dbReference type="Proteomes" id="UP000584824">
    <property type="component" value="Unassembled WGS sequence"/>
</dbReference>